<feature type="transmembrane region" description="Helical" evidence="1">
    <location>
        <begin position="175"/>
        <end position="202"/>
    </location>
</feature>
<feature type="transmembrane region" description="Helical" evidence="1">
    <location>
        <begin position="214"/>
        <end position="234"/>
    </location>
</feature>
<name>A0A1G8HG90_9BURK</name>
<feature type="transmembrane region" description="Helical" evidence="1">
    <location>
        <begin position="21"/>
        <end position="40"/>
    </location>
</feature>
<reference evidence="2 3" key="1">
    <citation type="submission" date="2016-10" db="EMBL/GenBank/DDBJ databases">
        <authorList>
            <person name="de Groot N.N."/>
        </authorList>
    </citation>
    <scope>NUCLEOTIDE SEQUENCE [LARGE SCALE GENOMIC DNA]</scope>
    <source>
        <strain evidence="2 3">LMG 2247</strain>
    </source>
</reference>
<gene>
    <name evidence="2" type="ORF">SAMN05216466_116140</name>
</gene>
<keyword evidence="1" id="KW-1133">Transmembrane helix</keyword>
<dbReference type="EMBL" id="FNCJ01000016">
    <property type="protein sequence ID" value="SDI05697.1"/>
    <property type="molecule type" value="Genomic_DNA"/>
</dbReference>
<evidence type="ECO:0000256" key="1">
    <source>
        <dbReference type="SAM" id="Phobius"/>
    </source>
</evidence>
<dbReference type="AlphaFoldDB" id="A0A1G8HG90"/>
<accession>A0A1G8HG90</accession>
<feature type="transmembrane region" description="Helical" evidence="1">
    <location>
        <begin position="98"/>
        <end position="118"/>
    </location>
</feature>
<organism evidence="2 3">
    <name type="scientific">Paraburkholderia phenazinium</name>
    <dbReference type="NCBI Taxonomy" id="60549"/>
    <lineage>
        <taxon>Bacteria</taxon>
        <taxon>Pseudomonadati</taxon>
        <taxon>Pseudomonadota</taxon>
        <taxon>Betaproteobacteria</taxon>
        <taxon>Burkholderiales</taxon>
        <taxon>Burkholderiaceae</taxon>
        <taxon>Paraburkholderia</taxon>
    </lineage>
</organism>
<sequence length="520" mass="57921">MYVFQTTRRSIEDVAAQAERLLRVLFVIVVVSAGAVFWLAPHPPMDDLPQHVAQVAVLHDLVLGVSPWRDLLRLNLFTPYVTGYALATALSFVMPATAAVKLVLTLAYYGFVTSCVLLRKRIGGEARLDWLFLPAFFGFAYEYGFFTFLVAAPLGVLFLLVALRYADQPTTRRGTALLAAGVGMFFSHGLVFLFVSAIGMAFHFTTLRRRTARAIAALWPYVSLGVLCVVYAWLHRNVDLTSMYPFGIQWGKVWLRPLTLLVFPWGIYPDIGSSLQASIVLLAAPLMLNLRVNRTPAALTPMAVTVVVWLGLPSLGMNTFYVFQRFGLFIFPFYALMFCRADAAIASHGFSQGRAAAGQALLALVCIAFVGIQAKETLDFAAESADFESVMDATEPAQRALTLIIDKGSPAAGNPVAYDNFPAWYQAERQGLTDLNFAWFPALIVRYRLDRLPAVHPSDYGATPFYETFDWTKNQAQIYRYFFVRHTAPVPPALFNNDHCKVTLLKAEGHWAVYERHACH</sequence>
<evidence type="ECO:0000313" key="2">
    <source>
        <dbReference type="EMBL" id="SDI05697.1"/>
    </source>
</evidence>
<keyword evidence="1" id="KW-0472">Membrane</keyword>
<protein>
    <submittedName>
        <fullName evidence="2">Uncharacterized protein</fullName>
    </submittedName>
</protein>
<dbReference type="Proteomes" id="UP000199706">
    <property type="component" value="Unassembled WGS sequence"/>
</dbReference>
<evidence type="ECO:0000313" key="3">
    <source>
        <dbReference type="Proteomes" id="UP000199706"/>
    </source>
</evidence>
<keyword evidence="1" id="KW-0812">Transmembrane</keyword>
<feature type="transmembrane region" description="Helical" evidence="1">
    <location>
        <begin position="130"/>
        <end position="163"/>
    </location>
</feature>
<proteinExistence type="predicted"/>
<dbReference type="RefSeq" id="WP_090690031.1">
    <property type="nucleotide sequence ID" value="NZ_FNCJ01000016.1"/>
</dbReference>
<dbReference type="OrthoDB" id="9049811at2"/>
<feature type="transmembrane region" description="Helical" evidence="1">
    <location>
        <begin position="271"/>
        <end position="290"/>
    </location>
</feature>